<gene>
    <name evidence="1" type="ORF">METZ01_LOCUS437476</name>
</gene>
<reference evidence="1" key="1">
    <citation type="submission" date="2018-05" db="EMBL/GenBank/DDBJ databases">
        <authorList>
            <person name="Lanie J.A."/>
            <person name="Ng W.-L."/>
            <person name="Kazmierczak K.M."/>
            <person name="Andrzejewski T.M."/>
            <person name="Davidsen T.M."/>
            <person name="Wayne K.J."/>
            <person name="Tettelin H."/>
            <person name="Glass J.I."/>
            <person name="Rusch D."/>
            <person name="Podicherti R."/>
            <person name="Tsui H.-C.T."/>
            <person name="Winkler M.E."/>
        </authorList>
    </citation>
    <scope>NUCLEOTIDE SEQUENCE</scope>
</reference>
<sequence length="63" mass="7557">MKVSRFDIIKKLIRKEYKNKRPTAIEMLEVIRKYDLQKYRSDGKKRSREVMTKAIAKAVKSLQ</sequence>
<protein>
    <submittedName>
        <fullName evidence="1">Uncharacterized protein</fullName>
    </submittedName>
</protein>
<proteinExistence type="predicted"/>
<dbReference type="EMBL" id="UINC01177148">
    <property type="protein sequence ID" value="SVD84622.1"/>
    <property type="molecule type" value="Genomic_DNA"/>
</dbReference>
<accession>A0A382YMY1</accession>
<evidence type="ECO:0000313" key="1">
    <source>
        <dbReference type="EMBL" id="SVD84622.1"/>
    </source>
</evidence>
<organism evidence="1">
    <name type="scientific">marine metagenome</name>
    <dbReference type="NCBI Taxonomy" id="408172"/>
    <lineage>
        <taxon>unclassified sequences</taxon>
        <taxon>metagenomes</taxon>
        <taxon>ecological metagenomes</taxon>
    </lineage>
</organism>
<name>A0A382YMY1_9ZZZZ</name>
<dbReference type="AlphaFoldDB" id="A0A382YMY1"/>